<keyword evidence="1" id="KW-0175">Coiled coil</keyword>
<dbReference type="STRING" id="550983.A4R26_19200"/>
<evidence type="ECO:0000313" key="2">
    <source>
        <dbReference type="EMBL" id="OQP61686.1"/>
    </source>
</evidence>
<accession>A0A1V9FTW9</accession>
<evidence type="ECO:0008006" key="4">
    <source>
        <dbReference type="Google" id="ProtNLM"/>
    </source>
</evidence>
<evidence type="ECO:0000313" key="3">
    <source>
        <dbReference type="Proteomes" id="UP000192276"/>
    </source>
</evidence>
<name>A0A1V9FTW9_9BACT</name>
<keyword evidence="3" id="KW-1185">Reference proteome</keyword>
<protein>
    <recommendedName>
        <fullName evidence="4">Peptidase S74 domain-containing protein</fullName>
    </recommendedName>
</protein>
<gene>
    <name evidence="2" type="ORF">A4R26_19200</name>
</gene>
<sequence>MGAEQDILLFFLTIKLYFMLKKTLKTSVALLFIGTGSFAQWGGSATTTGDTYRDGNVGIGTTTPATQLHINTQNYGSILLGDNSAGGVAITKEADSRLAIWNSGVFGQSQTERFTISASGSVGIGTGPNVIRKLTVSINSQNDGLWLSNTAQKDITLQTNSSQGAWNGLTQAGDHMLMWKTSTIDNPNAGALVIGPWCNGSKGLRITYDGNVGIGTANPGEFKLAVEGKIAARGVKVTNTSFADYVFDSTYVLRPLSNLENYINQNKHLPGIPSAKEVKKEGGFELATMNVKLLEKIEELTLYVIELKKENEQMKKEIKEIRKK</sequence>
<organism evidence="2 3">
    <name type="scientific">Niastella populi</name>
    <dbReference type="NCBI Taxonomy" id="550983"/>
    <lineage>
        <taxon>Bacteria</taxon>
        <taxon>Pseudomonadati</taxon>
        <taxon>Bacteroidota</taxon>
        <taxon>Chitinophagia</taxon>
        <taxon>Chitinophagales</taxon>
        <taxon>Chitinophagaceae</taxon>
        <taxon>Niastella</taxon>
    </lineage>
</organism>
<evidence type="ECO:0000256" key="1">
    <source>
        <dbReference type="SAM" id="Coils"/>
    </source>
</evidence>
<proteinExistence type="predicted"/>
<feature type="coiled-coil region" evidence="1">
    <location>
        <begin position="290"/>
        <end position="324"/>
    </location>
</feature>
<dbReference type="EMBL" id="LWBP01000134">
    <property type="protein sequence ID" value="OQP61686.1"/>
    <property type="molecule type" value="Genomic_DNA"/>
</dbReference>
<reference evidence="3" key="1">
    <citation type="submission" date="2016-04" db="EMBL/GenBank/DDBJ databases">
        <authorList>
            <person name="Chen L."/>
            <person name="Zhuang W."/>
            <person name="Wang G."/>
        </authorList>
    </citation>
    <scope>NUCLEOTIDE SEQUENCE [LARGE SCALE GENOMIC DNA]</scope>
    <source>
        <strain evidence="3">208</strain>
    </source>
</reference>
<comment type="caution">
    <text evidence="2">The sequence shown here is derived from an EMBL/GenBank/DDBJ whole genome shotgun (WGS) entry which is preliminary data.</text>
</comment>
<dbReference type="Proteomes" id="UP000192276">
    <property type="component" value="Unassembled WGS sequence"/>
</dbReference>
<dbReference type="AlphaFoldDB" id="A0A1V9FTW9"/>